<comment type="caution">
    <text evidence="2">The sequence shown here is derived from an EMBL/GenBank/DDBJ whole genome shotgun (WGS) entry which is preliminary data.</text>
</comment>
<feature type="signal peptide" evidence="1">
    <location>
        <begin position="1"/>
        <end position="25"/>
    </location>
</feature>
<evidence type="ECO:0008006" key="4">
    <source>
        <dbReference type="Google" id="ProtNLM"/>
    </source>
</evidence>
<dbReference type="EMBL" id="JABCQO010000009">
    <property type="protein sequence ID" value="MBF0877316.1"/>
    <property type="molecule type" value="Genomic_DNA"/>
</dbReference>
<keyword evidence="1" id="KW-0732">Signal</keyword>
<feature type="chain" id="PRO_5046658303" description="Cupin" evidence="1">
    <location>
        <begin position="26"/>
        <end position="178"/>
    </location>
</feature>
<accession>A0ABR9YFE9</accession>
<organism evidence="2 3">
    <name type="scientific">Gluconobacter cerevisiae</name>
    <dbReference type="NCBI Taxonomy" id="1379734"/>
    <lineage>
        <taxon>Bacteria</taxon>
        <taxon>Pseudomonadati</taxon>
        <taxon>Pseudomonadota</taxon>
        <taxon>Alphaproteobacteria</taxon>
        <taxon>Acetobacterales</taxon>
        <taxon>Acetobacteraceae</taxon>
        <taxon>Gluconobacter</taxon>
    </lineage>
</organism>
<dbReference type="Proteomes" id="UP000630952">
    <property type="component" value="Unassembled WGS sequence"/>
</dbReference>
<reference evidence="2 3" key="2">
    <citation type="submission" date="2020-11" db="EMBL/GenBank/DDBJ databases">
        <title>Description of novel Gluconobacter species.</title>
        <authorList>
            <person name="Cleenwerck I."/>
            <person name="Cnockaert M."/>
            <person name="Borremans W."/>
            <person name="Wieme A.D."/>
            <person name="De Vuyst L."/>
            <person name="Vandamme P."/>
        </authorList>
    </citation>
    <scope>NUCLEOTIDE SEQUENCE [LARGE SCALE GENOMIC DNA]</scope>
    <source>
        <strain evidence="2 3">LMG 27748</strain>
    </source>
</reference>
<gene>
    <name evidence="2" type="ORF">HKD21_10710</name>
</gene>
<dbReference type="RefSeq" id="WP_194255693.1">
    <property type="nucleotide sequence ID" value="NZ_JABCQO010000009.1"/>
</dbReference>
<evidence type="ECO:0000313" key="2">
    <source>
        <dbReference type="EMBL" id="MBF0877316.1"/>
    </source>
</evidence>
<sequence length="178" mass="19244">MSIHKRLFSLLGALSVPVLGAAAHAASIEDKPSFPTIAYWDNWTDPQGTTHLTKCKMSTFHEDSLTPDGEKVMLSSSHDGPTTVTLRVQPPHWKSGWSESHQVQWIVPLSGIYFVKAMDGTSVELNPGDILLSEDVAPIAHGSDPKGHLSGNVGDTAVALQVLQFGDAKPSHIPCQWQ</sequence>
<evidence type="ECO:0000313" key="3">
    <source>
        <dbReference type="Proteomes" id="UP000630952"/>
    </source>
</evidence>
<name>A0ABR9YFE9_9PROT</name>
<proteinExistence type="predicted"/>
<protein>
    <recommendedName>
        <fullName evidence="4">Cupin</fullName>
    </recommendedName>
</protein>
<keyword evidence="3" id="KW-1185">Reference proteome</keyword>
<reference evidence="3" key="1">
    <citation type="submission" date="2020-04" db="EMBL/GenBank/DDBJ databases">
        <title>Description of novel Gluconacetobacter.</title>
        <authorList>
            <person name="Sombolestani A."/>
        </authorList>
    </citation>
    <scope>NUCLEOTIDE SEQUENCE [LARGE SCALE GENOMIC DNA]</scope>
    <source>
        <strain evidence="3">LMG 27748</strain>
    </source>
</reference>
<evidence type="ECO:0000256" key="1">
    <source>
        <dbReference type="SAM" id="SignalP"/>
    </source>
</evidence>